<dbReference type="PANTHER" id="PTHR28259:SF1">
    <property type="entry name" value="FLUORIDE EXPORT PROTEIN 1-RELATED"/>
    <property type="match status" value="1"/>
</dbReference>
<feature type="binding site" evidence="10">
    <location>
        <position position="80"/>
    </location>
    <ligand>
        <name>Na(+)</name>
        <dbReference type="ChEBI" id="CHEBI:29101"/>
        <note>structural</note>
    </ligand>
</feature>
<keyword evidence="6 10" id="KW-0407">Ion channel</keyword>
<feature type="transmembrane region" description="Helical" evidence="10">
    <location>
        <begin position="7"/>
        <end position="28"/>
    </location>
</feature>
<dbReference type="PANTHER" id="PTHR28259">
    <property type="entry name" value="FLUORIDE EXPORT PROTEIN 1-RELATED"/>
    <property type="match status" value="1"/>
</dbReference>
<evidence type="ECO:0000256" key="7">
    <source>
        <dbReference type="ARBA" id="ARBA00035120"/>
    </source>
</evidence>
<feature type="transmembrane region" description="Helical" evidence="10">
    <location>
        <begin position="40"/>
        <end position="58"/>
    </location>
</feature>
<reference evidence="11 12" key="1">
    <citation type="submission" date="2023-07" db="EMBL/GenBank/DDBJ databases">
        <title>Genomic Encyclopedia of Type Strains, Phase IV (KMG-IV): sequencing the most valuable type-strain genomes for metagenomic binning, comparative biology and taxonomic classification.</title>
        <authorList>
            <person name="Goeker M."/>
        </authorList>
    </citation>
    <scope>NUCLEOTIDE SEQUENCE [LARGE SCALE GENOMIC DNA]</scope>
    <source>
        <strain evidence="11 12">DSM 27848</strain>
    </source>
</reference>
<dbReference type="InterPro" id="IPR003691">
    <property type="entry name" value="FluC"/>
</dbReference>
<keyword evidence="12" id="KW-1185">Reference proteome</keyword>
<evidence type="ECO:0000256" key="2">
    <source>
        <dbReference type="ARBA" id="ARBA00022475"/>
    </source>
</evidence>
<feature type="binding site" evidence="10">
    <location>
        <position position="77"/>
    </location>
    <ligand>
        <name>Na(+)</name>
        <dbReference type="ChEBI" id="CHEBI:29101"/>
        <note>structural</note>
    </ligand>
</feature>
<evidence type="ECO:0000256" key="6">
    <source>
        <dbReference type="ARBA" id="ARBA00023303"/>
    </source>
</evidence>
<dbReference type="EMBL" id="JAUSUO010000001">
    <property type="protein sequence ID" value="MDQ0341744.1"/>
    <property type="molecule type" value="Genomic_DNA"/>
</dbReference>
<evidence type="ECO:0000256" key="9">
    <source>
        <dbReference type="ARBA" id="ARBA00049940"/>
    </source>
</evidence>
<comment type="caution">
    <text evidence="11">The sequence shown here is derived from an EMBL/GenBank/DDBJ whole genome shotgun (WGS) entry which is preliminary data.</text>
</comment>
<comment type="function">
    <text evidence="9 10">Fluoride-specific ion channel. Important for reducing fluoride concentration in the cell, thus reducing its toxicity.</text>
</comment>
<keyword evidence="3 10" id="KW-0812">Transmembrane</keyword>
<keyword evidence="10" id="KW-0406">Ion transport</keyword>
<gene>
    <name evidence="10" type="primary">fluC</name>
    <name evidence="10" type="synonym">crcB</name>
    <name evidence="11" type="ORF">J2S14_000537</name>
</gene>
<dbReference type="Pfam" id="PF02537">
    <property type="entry name" value="CRCB"/>
    <property type="match status" value="1"/>
</dbReference>
<name>A0ABU0D008_9BACI</name>
<dbReference type="HAMAP" id="MF_00454">
    <property type="entry name" value="FluC"/>
    <property type="match status" value="1"/>
</dbReference>
<organism evidence="11 12">
    <name type="scientific">Lederbergia wuyishanensis</name>
    <dbReference type="NCBI Taxonomy" id="1347903"/>
    <lineage>
        <taxon>Bacteria</taxon>
        <taxon>Bacillati</taxon>
        <taxon>Bacillota</taxon>
        <taxon>Bacilli</taxon>
        <taxon>Bacillales</taxon>
        <taxon>Bacillaceae</taxon>
        <taxon>Lederbergia</taxon>
    </lineage>
</organism>
<evidence type="ECO:0000256" key="5">
    <source>
        <dbReference type="ARBA" id="ARBA00023136"/>
    </source>
</evidence>
<keyword evidence="5 10" id="KW-0472">Membrane</keyword>
<comment type="similarity">
    <text evidence="7 10">Belongs to the fluoride channel Fluc/FEX (TC 1.A.43) family.</text>
</comment>
<sequence length="134" mass="14813">MIYMKYLAVGIGGIIGSLLRFFVSNIHFGLSDEYLPLDTLIVNLLGSYLLGLLTGLYSRFPKLPSYIQLSIGTGLIGSFTTFSTFSNEMVQLMLDKLYMQVFIYFIGSFIGGLGMAYIGFLIGSGGKWKKVMSE</sequence>
<keyword evidence="2 10" id="KW-1003">Cell membrane</keyword>
<feature type="transmembrane region" description="Helical" evidence="10">
    <location>
        <begin position="97"/>
        <end position="122"/>
    </location>
</feature>
<accession>A0ABU0D008</accession>
<dbReference type="NCBIfam" id="TIGR00494">
    <property type="entry name" value="crcB"/>
    <property type="match status" value="1"/>
</dbReference>
<dbReference type="Proteomes" id="UP001232343">
    <property type="component" value="Unassembled WGS sequence"/>
</dbReference>
<keyword evidence="10" id="KW-0813">Transport</keyword>
<evidence type="ECO:0000256" key="4">
    <source>
        <dbReference type="ARBA" id="ARBA00022989"/>
    </source>
</evidence>
<evidence type="ECO:0000256" key="1">
    <source>
        <dbReference type="ARBA" id="ARBA00004651"/>
    </source>
</evidence>
<protein>
    <recommendedName>
        <fullName evidence="10">Fluoride-specific ion channel FluC</fullName>
    </recommendedName>
</protein>
<comment type="activity regulation">
    <text evidence="10">Na(+) is not transported, but it plays an essential structural role and its presence is essential for fluoride channel function.</text>
</comment>
<comment type="catalytic activity">
    <reaction evidence="8">
        <text>fluoride(in) = fluoride(out)</text>
        <dbReference type="Rhea" id="RHEA:76159"/>
        <dbReference type="ChEBI" id="CHEBI:17051"/>
    </reaction>
    <physiologicalReaction direction="left-to-right" evidence="8">
        <dbReference type="Rhea" id="RHEA:76160"/>
    </physiologicalReaction>
</comment>
<feature type="transmembrane region" description="Helical" evidence="10">
    <location>
        <begin position="65"/>
        <end position="85"/>
    </location>
</feature>
<evidence type="ECO:0000313" key="11">
    <source>
        <dbReference type="EMBL" id="MDQ0341744.1"/>
    </source>
</evidence>
<keyword evidence="10" id="KW-0479">Metal-binding</keyword>
<evidence type="ECO:0000313" key="12">
    <source>
        <dbReference type="Proteomes" id="UP001232343"/>
    </source>
</evidence>
<evidence type="ECO:0000256" key="8">
    <source>
        <dbReference type="ARBA" id="ARBA00035585"/>
    </source>
</evidence>
<comment type="subcellular location">
    <subcellularLocation>
        <location evidence="1 10">Cell membrane</location>
        <topology evidence="1 10">Multi-pass membrane protein</topology>
    </subcellularLocation>
</comment>
<proteinExistence type="inferred from homology"/>
<keyword evidence="10" id="KW-0915">Sodium</keyword>
<evidence type="ECO:0000256" key="3">
    <source>
        <dbReference type="ARBA" id="ARBA00022692"/>
    </source>
</evidence>
<evidence type="ECO:0000256" key="10">
    <source>
        <dbReference type="HAMAP-Rule" id="MF_00454"/>
    </source>
</evidence>
<keyword evidence="4 10" id="KW-1133">Transmembrane helix</keyword>